<dbReference type="RefSeq" id="WP_251518680.1">
    <property type="nucleotide sequence ID" value="NZ_CP128355.1"/>
</dbReference>
<feature type="transmembrane region" description="Helical" evidence="1">
    <location>
        <begin position="91"/>
        <end position="108"/>
    </location>
</feature>
<reference evidence="3 4" key="1">
    <citation type="journal article" date="2024" name="Pathogens">
        <title>Staphylococcus hsinchuensis sp. nov., Isolated from Soymilk.</title>
        <authorList>
            <person name="Wang Y.T."/>
            <person name="Lin Y.C."/>
            <person name="Hsieh Y.H."/>
            <person name="Lin Y.T."/>
            <person name="Hamada M."/>
            <person name="Chen C.C."/>
            <person name="Liou J.S."/>
            <person name="Lee A.Y."/>
            <person name="Zhang W.L."/>
            <person name="Chen Y.T."/>
            <person name="Huang C.H."/>
        </authorList>
    </citation>
    <scope>NUCLEOTIDE SEQUENCE [LARGE SCALE GENOMIC DNA]</scope>
    <source>
        <strain evidence="3 4">H164</strain>
    </source>
</reference>
<gene>
    <name evidence="3" type="ORF">QQM35_04515</name>
</gene>
<dbReference type="Pfam" id="PF04235">
    <property type="entry name" value="DUF418"/>
    <property type="match status" value="1"/>
</dbReference>
<feature type="transmembrane region" description="Helical" evidence="1">
    <location>
        <begin position="318"/>
        <end position="338"/>
    </location>
</feature>
<dbReference type="Proteomes" id="UP001436297">
    <property type="component" value="Chromosome"/>
</dbReference>
<keyword evidence="1" id="KW-1133">Transmembrane helix</keyword>
<feature type="transmembrane region" description="Helical" evidence="1">
    <location>
        <begin position="114"/>
        <end position="131"/>
    </location>
</feature>
<feature type="transmembrane region" description="Helical" evidence="1">
    <location>
        <begin position="138"/>
        <end position="157"/>
    </location>
</feature>
<feature type="transmembrane region" description="Helical" evidence="1">
    <location>
        <begin position="12"/>
        <end position="36"/>
    </location>
</feature>
<dbReference type="InterPro" id="IPR052529">
    <property type="entry name" value="Bact_Transport_Assoc"/>
</dbReference>
<feature type="transmembrane region" description="Helical" evidence="1">
    <location>
        <begin position="251"/>
        <end position="269"/>
    </location>
</feature>
<evidence type="ECO:0000259" key="2">
    <source>
        <dbReference type="Pfam" id="PF04235"/>
    </source>
</evidence>
<evidence type="ECO:0000313" key="4">
    <source>
        <dbReference type="Proteomes" id="UP001436297"/>
    </source>
</evidence>
<dbReference type="EMBL" id="CP128355">
    <property type="protein sequence ID" value="XAF71364.1"/>
    <property type="molecule type" value="Genomic_DNA"/>
</dbReference>
<feature type="transmembrane region" description="Helical" evidence="1">
    <location>
        <begin position="281"/>
        <end position="298"/>
    </location>
</feature>
<accession>A0ABZ3EEX0</accession>
<organism evidence="3 4">
    <name type="scientific">Staphylococcus hsinchuensis</name>
    <dbReference type="NCBI Taxonomy" id="3051183"/>
    <lineage>
        <taxon>Bacteria</taxon>
        <taxon>Bacillati</taxon>
        <taxon>Bacillota</taxon>
        <taxon>Bacilli</taxon>
        <taxon>Bacillales</taxon>
        <taxon>Staphylococcaceae</taxon>
        <taxon>Staphylococcus</taxon>
    </lineage>
</organism>
<feature type="transmembrane region" description="Helical" evidence="1">
    <location>
        <begin position="344"/>
        <end position="366"/>
    </location>
</feature>
<evidence type="ECO:0000313" key="3">
    <source>
        <dbReference type="EMBL" id="XAF71364.1"/>
    </source>
</evidence>
<evidence type="ECO:0000256" key="1">
    <source>
        <dbReference type="SAM" id="Phobius"/>
    </source>
</evidence>
<dbReference type="PANTHER" id="PTHR30590">
    <property type="entry name" value="INNER MEMBRANE PROTEIN"/>
    <property type="match status" value="1"/>
</dbReference>
<keyword evidence="4" id="KW-1185">Reference proteome</keyword>
<sequence>MKRIEVADGLRGFCLLGIFMANLLIFQFGLSGHSFIEYFHLDTANQSVFNLILIVFEGSFMPIFAILFGFSMDKLYQSMKWRQMKRPKLKLLRRAFFLIVLGLLHGLFIWEGDILTTYGLAMLMIIPFISLNKKYFKWFTIIGFSIIVLIFSLSIFGQAESSISAQDKINYIHDIKEIFGNGSYADIRNVENLTENPKFEDLEQQLGNGKGVGLFFIGAILLQIPIFTLGICLSRYKWFEKTAKSFWSSKLFIYLIPISLVLKSSILWLDNEGVSGSLNNIFGILLAFGYICLFKYLYQKYTTFKIFRGLENMGKMSLTMYIMQSIIGTLVLYSYGLGLFGKNILIYTSLGFIGIYVIQIFLASWYQKYFRYGPLEYILRMFTYWKVKVKAKGQS</sequence>
<feature type="transmembrane region" description="Helical" evidence="1">
    <location>
        <begin position="212"/>
        <end position="231"/>
    </location>
</feature>
<keyword evidence="1" id="KW-0472">Membrane</keyword>
<dbReference type="PANTHER" id="PTHR30590:SF2">
    <property type="entry name" value="INNER MEMBRANE PROTEIN"/>
    <property type="match status" value="1"/>
</dbReference>
<dbReference type="InterPro" id="IPR007349">
    <property type="entry name" value="DUF418"/>
</dbReference>
<name>A0ABZ3EEX0_9STAP</name>
<proteinExistence type="predicted"/>
<keyword evidence="1" id="KW-0812">Transmembrane</keyword>
<feature type="domain" description="DUF418" evidence="2">
    <location>
        <begin position="234"/>
        <end position="386"/>
    </location>
</feature>
<feature type="transmembrane region" description="Helical" evidence="1">
    <location>
        <begin position="48"/>
        <end position="70"/>
    </location>
</feature>
<protein>
    <submittedName>
        <fullName evidence="3">DUF418 domain-containing protein</fullName>
    </submittedName>
</protein>